<proteinExistence type="predicted"/>
<evidence type="ECO:0008006" key="3">
    <source>
        <dbReference type="Google" id="ProtNLM"/>
    </source>
</evidence>
<evidence type="ECO:0000313" key="2">
    <source>
        <dbReference type="Proteomes" id="UP001168877"/>
    </source>
</evidence>
<name>A0AA39VYK6_ACESA</name>
<dbReference type="Proteomes" id="UP001168877">
    <property type="component" value="Unassembled WGS sequence"/>
</dbReference>
<organism evidence="1 2">
    <name type="scientific">Acer saccharum</name>
    <name type="common">Sugar maple</name>
    <dbReference type="NCBI Taxonomy" id="4024"/>
    <lineage>
        <taxon>Eukaryota</taxon>
        <taxon>Viridiplantae</taxon>
        <taxon>Streptophyta</taxon>
        <taxon>Embryophyta</taxon>
        <taxon>Tracheophyta</taxon>
        <taxon>Spermatophyta</taxon>
        <taxon>Magnoliopsida</taxon>
        <taxon>eudicotyledons</taxon>
        <taxon>Gunneridae</taxon>
        <taxon>Pentapetalae</taxon>
        <taxon>rosids</taxon>
        <taxon>malvids</taxon>
        <taxon>Sapindales</taxon>
        <taxon>Sapindaceae</taxon>
        <taxon>Hippocastanoideae</taxon>
        <taxon>Acereae</taxon>
        <taxon>Acer</taxon>
    </lineage>
</organism>
<dbReference type="EMBL" id="JAUESC010000004">
    <property type="protein sequence ID" value="KAK0595451.1"/>
    <property type="molecule type" value="Genomic_DNA"/>
</dbReference>
<reference evidence="1" key="1">
    <citation type="journal article" date="2022" name="Plant J.">
        <title>Strategies of tolerance reflected in two North American maple genomes.</title>
        <authorList>
            <person name="McEvoy S.L."/>
            <person name="Sezen U.U."/>
            <person name="Trouern-Trend A."/>
            <person name="McMahon S.M."/>
            <person name="Schaberg P.G."/>
            <person name="Yang J."/>
            <person name="Wegrzyn J.L."/>
            <person name="Swenson N.G."/>
        </authorList>
    </citation>
    <scope>NUCLEOTIDE SEQUENCE</scope>
    <source>
        <strain evidence="1">NS2018</strain>
    </source>
</reference>
<evidence type="ECO:0000313" key="1">
    <source>
        <dbReference type="EMBL" id="KAK0595451.1"/>
    </source>
</evidence>
<protein>
    <recommendedName>
        <fullName evidence="3">F-box domain-containing protein</fullName>
    </recommendedName>
</protein>
<reference evidence="1" key="2">
    <citation type="submission" date="2023-06" db="EMBL/GenBank/DDBJ databases">
        <authorList>
            <person name="Swenson N.G."/>
            <person name="Wegrzyn J.L."/>
            <person name="Mcevoy S.L."/>
        </authorList>
    </citation>
    <scope>NUCLEOTIDE SEQUENCE</scope>
    <source>
        <strain evidence="1">NS2018</strain>
        <tissue evidence="1">Leaf</tissue>
    </source>
</reference>
<dbReference type="AlphaFoldDB" id="A0AA39VYK6"/>
<keyword evidence="2" id="KW-1185">Reference proteome</keyword>
<comment type="caution">
    <text evidence="1">The sequence shown here is derived from an EMBL/GenBank/DDBJ whole genome shotgun (WGS) entry which is preliminary data.</text>
</comment>
<gene>
    <name evidence="1" type="ORF">LWI29_006766</name>
</gene>
<sequence length="118" mass="13595">MKMVKKADWSGLDDLALDEIAGRITLYRNFAALRMVSTSWRSSLQDFKFKCRMLWLMLPPKQGSNLYDFFIFPQVEEQVQGGITQQHLAIPESDIFPQVEEQGIKDQQFRLLGAPANN</sequence>
<accession>A0AA39VYK6</accession>